<dbReference type="Pfam" id="PF03221">
    <property type="entry name" value="HTH_Tnp_Tc5"/>
    <property type="match status" value="1"/>
</dbReference>
<dbReference type="Proteomes" id="UP000050525">
    <property type="component" value="Unassembled WGS sequence"/>
</dbReference>
<proteinExistence type="predicted"/>
<evidence type="ECO:0000256" key="2">
    <source>
        <dbReference type="SAM" id="MobiDB-lite"/>
    </source>
</evidence>
<sequence length="376" mass="42113">MPRSLSLKEKVEIIQACQVPGANQNQVAVKWDLHRSVVCRIWKQKDKLLSDYEDGQAKSSRKRKREGKAPDVDRALFHWLKAKRAEGALLTGPIIKDKALQLAAAAGLGDFKASDGWFSRWKKRFNVTYRKEHGEQQLRDKLSAVQWQAERLPQVPEKISLADIYSADKTGYYLKELPGSGLRIKTEKLEGGTISQDRDCLGLSPEEWQDVKPKLISSCFKRGKVIKFHAVPGEEEEGRDAEEGVAPPNDIPLTSKMTEESVADAAARDEGLPGFGEPSVGEFVGTAATRPEKHPWVEKTDDQGTEQVGERDLDEILPPTNADVLKALSMVWHFSRQERLGDEVYRSLQDIKSHLQNKMAAEAVQINRVLPPDTLS</sequence>
<dbReference type="SUPFAM" id="SSF46689">
    <property type="entry name" value="Homeodomain-like"/>
    <property type="match status" value="2"/>
</dbReference>
<comment type="caution">
    <text evidence="4">The sequence shown here is derived from an EMBL/GenBank/DDBJ whole genome shotgun (WGS) entry which is preliminary data.</text>
</comment>
<organism evidence="4 5">
    <name type="scientific">Alligator mississippiensis</name>
    <name type="common">American alligator</name>
    <dbReference type="NCBI Taxonomy" id="8496"/>
    <lineage>
        <taxon>Eukaryota</taxon>
        <taxon>Metazoa</taxon>
        <taxon>Chordata</taxon>
        <taxon>Craniata</taxon>
        <taxon>Vertebrata</taxon>
        <taxon>Euteleostomi</taxon>
        <taxon>Archelosauria</taxon>
        <taxon>Archosauria</taxon>
        <taxon>Crocodylia</taxon>
        <taxon>Alligatoridae</taxon>
        <taxon>Alligatorinae</taxon>
        <taxon>Alligator</taxon>
    </lineage>
</organism>
<evidence type="ECO:0000313" key="4">
    <source>
        <dbReference type="EMBL" id="KYO23392.1"/>
    </source>
</evidence>
<dbReference type="GO" id="GO:0005634">
    <property type="term" value="C:nucleus"/>
    <property type="evidence" value="ECO:0007669"/>
    <property type="project" value="TreeGrafter"/>
</dbReference>
<dbReference type="InterPro" id="IPR050863">
    <property type="entry name" value="CenT-Element_Derived"/>
</dbReference>
<accession>A0A151MFU0</accession>
<name>A0A151MFU0_ALLMI</name>
<evidence type="ECO:0000313" key="5">
    <source>
        <dbReference type="Proteomes" id="UP000050525"/>
    </source>
</evidence>
<dbReference type="InterPro" id="IPR009057">
    <property type="entry name" value="Homeodomain-like_sf"/>
</dbReference>
<dbReference type="Gene3D" id="1.10.10.60">
    <property type="entry name" value="Homeodomain-like"/>
    <property type="match status" value="2"/>
</dbReference>
<dbReference type="SMART" id="SM00674">
    <property type="entry name" value="CENPB"/>
    <property type="match status" value="1"/>
</dbReference>
<evidence type="ECO:0000256" key="1">
    <source>
        <dbReference type="ARBA" id="ARBA00023125"/>
    </source>
</evidence>
<dbReference type="PANTHER" id="PTHR19303:SF73">
    <property type="entry name" value="PROTEIN PDC2"/>
    <property type="match status" value="1"/>
</dbReference>
<dbReference type="GO" id="GO:0003677">
    <property type="term" value="F:DNA binding"/>
    <property type="evidence" value="ECO:0007669"/>
    <property type="project" value="UniProtKB-KW"/>
</dbReference>
<keyword evidence="1" id="KW-0238">DNA-binding</keyword>
<keyword evidence="5" id="KW-1185">Reference proteome</keyword>
<dbReference type="OrthoDB" id="9909311at2759"/>
<feature type="region of interest" description="Disordered" evidence="2">
    <location>
        <begin position="232"/>
        <end position="254"/>
    </location>
</feature>
<dbReference type="PROSITE" id="PS51253">
    <property type="entry name" value="HTH_CENPB"/>
    <property type="match status" value="1"/>
</dbReference>
<dbReference type="eggNOG" id="KOG3105">
    <property type="taxonomic scope" value="Eukaryota"/>
</dbReference>
<reference evidence="4 5" key="1">
    <citation type="journal article" date="2012" name="Genome Biol.">
        <title>Sequencing three crocodilian genomes to illuminate the evolution of archosaurs and amniotes.</title>
        <authorList>
            <person name="St John J.A."/>
            <person name="Braun E.L."/>
            <person name="Isberg S.R."/>
            <person name="Miles L.G."/>
            <person name="Chong A.Y."/>
            <person name="Gongora J."/>
            <person name="Dalzell P."/>
            <person name="Moran C."/>
            <person name="Bed'hom B."/>
            <person name="Abzhanov A."/>
            <person name="Burgess S.C."/>
            <person name="Cooksey A.M."/>
            <person name="Castoe T.A."/>
            <person name="Crawford N.G."/>
            <person name="Densmore L.D."/>
            <person name="Drew J.C."/>
            <person name="Edwards S.V."/>
            <person name="Faircloth B.C."/>
            <person name="Fujita M.K."/>
            <person name="Greenwold M.J."/>
            <person name="Hoffmann F.G."/>
            <person name="Howard J.M."/>
            <person name="Iguchi T."/>
            <person name="Janes D.E."/>
            <person name="Khan S.Y."/>
            <person name="Kohno S."/>
            <person name="de Koning A.J."/>
            <person name="Lance S.L."/>
            <person name="McCarthy F.M."/>
            <person name="McCormack J.E."/>
            <person name="Merchant M.E."/>
            <person name="Peterson D.G."/>
            <person name="Pollock D.D."/>
            <person name="Pourmand N."/>
            <person name="Raney B.J."/>
            <person name="Roessler K.A."/>
            <person name="Sanford J.R."/>
            <person name="Sawyer R.H."/>
            <person name="Schmidt C.J."/>
            <person name="Triplett E.W."/>
            <person name="Tuberville T.D."/>
            <person name="Venegas-Anaya M."/>
            <person name="Howard J.T."/>
            <person name="Jarvis E.D."/>
            <person name="Guillette L.J.Jr."/>
            <person name="Glenn T.C."/>
            <person name="Green R.E."/>
            <person name="Ray D.A."/>
        </authorList>
    </citation>
    <scope>NUCLEOTIDE SEQUENCE [LARGE SCALE GENOMIC DNA]</scope>
    <source>
        <strain evidence="4">KSC_2009_1</strain>
    </source>
</reference>
<evidence type="ECO:0000259" key="3">
    <source>
        <dbReference type="PROSITE" id="PS51253"/>
    </source>
</evidence>
<feature type="domain" description="HTH CENPB-type" evidence="3">
    <location>
        <begin position="60"/>
        <end position="131"/>
    </location>
</feature>
<dbReference type="AlphaFoldDB" id="A0A151MFU0"/>
<protein>
    <submittedName>
        <fullName evidence="4">Tigger transposable element-derived protein 4-like</fullName>
    </submittedName>
</protein>
<gene>
    <name evidence="4" type="ORF">Y1Q_0005771</name>
</gene>
<dbReference type="InterPro" id="IPR006600">
    <property type="entry name" value="HTH_CenpB_DNA-bd_dom"/>
</dbReference>
<dbReference type="EMBL" id="AKHW03006215">
    <property type="protein sequence ID" value="KYO23392.1"/>
    <property type="molecule type" value="Genomic_DNA"/>
</dbReference>
<dbReference type="KEGG" id="amj:102573850"/>
<dbReference type="PANTHER" id="PTHR19303">
    <property type="entry name" value="TRANSPOSON"/>
    <property type="match status" value="1"/>
</dbReference>